<dbReference type="EMBL" id="CP027062">
    <property type="protein sequence ID" value="AVI50923.1"/>
    <property type="molecule type" value="Genomic_DNA"/>
</dbReference>
<dbReference type="Proteomes" id="UP000238442">
    <property type="component" value="Chromosome"/>
</dbReference>
<keyword evidence="2" id="KW-1185">Reference proteome</keyword>
<dbReference type="AlphaFoldDB" id="A0A2S0HXM5"/>
<evidence type="ECO:0000313" key="2">
    <source>
        <dbReference type="Proteomes" id="UP000238442"/>
    </source>
</evidence>
<sequence>MAVRSFRKVHPVKGCGNIPCVGSGNLVRLNRKASRAFRKAAGKISSNTFCAEPVLQPQDQRHYGINEGKKNENLLGIDWEDSGNFTGIRIPMILQKIIFNFTSTNQY</sequence>
<gene>
    <name evidence="1" type="ORF">C5O00_06935</name>
</gene>
<evidence type="ECO:0000313" key="1">
    <source>
        <dbReference type="EMBL" id="AVI50923.1"/>
    </source>
</evidence>
<proteinExistence type="predicted"/>
<reference evidence="1 2" key="1">
    <citation type="submission" date="2018-02" db="EMBL/GenBank/DDBJ databases">
        <title>Genomic analysis of the strain RR4-38 isolated from a seawater recirculating aquaculture system.</title>
        <authorList>
            <person name="Kim Y.-S."/>
            <person name="Jang Y.H."/>
            <person name="Kim K.-H."/>
        </authorList>
    </citation>
    <scope>NUCLEOTIDE SEQUENCE [LARGE SCALE GENOMIC DNA]</scope>
    <source>
        <strain evidence="1 2">RR4-38</strain>
    </source>
</reference>
<dbReference type="KEGG" id="aue:C5O00_06935"/>
<protein>
    <submittedName>
        <fullName evidence="1">Uncharacterized protein</fullName>
    </submittedName>
</protein>
<accession>A0A2S0HXM5</accession>
<organism evidence="1 2">
    <name type="scientific">Pukyongia salina</name>
    <dbReference type="NCBI Taxonomy" id="2094025"/>
    <lineage>
        <taxon>Bacteria</taxon>
        <taxon>Pseudomonadati</taxon>
        <taxon>Bacteroidota</taxon>
        <taxon>Flavobacteriia</taxon>
        <taxon>Flavobacteriales</taxon>
        <taxon>Flavobacteriaceae</taxon>
        <taxon>Pukyongia</taxon>
    </lineage>
</organism>
<name>A0A2S0HXM5_9FLAO</name>
<dbReference type="RefSeq" id="WP_105216119.1">
    <property type="nucleotide sequence ID" value="NZ_CP027062.1"/>
</dbReference>